<dbReference type="CDD" id="cd00303">
    <property type="entry name" value="retropepsin_like"/>
    <property type="match status" value="1"/>
</dbReference>
<dbReference type="EMBL" id="QOIP01000012">
    <property type="protein sequence ID" value="RLU16026.1"/>
    <property type="molecule type" value="Genomic_DNA"/>
</dbReference>
<evidence type="ECO:0008006" key="4">
    <source>
        <dbReference type="Google" id="ProtNLM"/>
    </source>
</evidence>
<protein>
    <recommendedName>
        <fullName evidence="4">Peptidase A2 domain-containing protein</fullName>
    </recommendedName>
</protein>
<dbReference type="InterPro" id="IPR021109">
    <property type="entry name" value="Peptidase_aspartic_dom_sf"/>
</dbReference>
<comment type="caution">
    <text evidence="2">The sequence shown here is derived from an EMBL/GenBank/DDBJ whole genome shotgun (WGS) entry which is preliminary data.</text>
</comment>
<evidence type="ECO:0000256" key="1">
    <source>
        <dbReference type="SAM" id="MobiDB-lite"/>
    </source>
</evidence>
<proteinExistence type="predicted"/>
<name>A0A3L8D712_OOCBI</name>
<sequence>MQKIAAEIVFTVRKGRNPYQGLPSSVDGKRRRGRGNGGGTPVHRITFHPHPHVTVRIDGTSFEALIDTRSEASFINADTAEQLSTLGYVPDAGAGQIHLADGTGAVTRGTVILPVQIWGKYFRYKFQVLDTLERA</sequence>
<dbReference type="SUPFAM" id="SSF50630">
    <property type="entry name" value="Acid proteases"/>
    <property type="match status" value="1"/>
</dbReference>
<evidence type="ECO:0000313" key="3">
    <source>
        <dbReference type="Proteomes" id="UP000279307"/>
    </source>
</evidence>
<organism evidence="2 3">
    <name type="scientific">Ooceraea biroi</name>
    <name type="common">Clonal raider ant</name>
    <name type="synonym">Cerapachys biroi</name>
    <dbReference type="NCBI Taxonomy" id="2015173"/>
    <lineage>
        <taxon>Eukaryota</taxon>
        <taxon>Metazoa</taxon>
        <taxon>Ecdysozoa</taxon>
        <taxon>Arthropoda</taxon>
        <taxon>Hexapoda</taxon>
        <taxon>Insecta</taxon>
        <taxon>Pterygota</taxon>
        <taxon>Neoptera</taxon>
        <taxon>Endopterygota</taxon>
        <taxon>Hymenoptera</taxon>
        <taxon>Apocrita</taxon>
        <taxon>Aculeata</taxon>
        <taxon>Formicoidea</taxon>
        <taxon>Formicidae</taxon>
        <taxon>Dorylinae</taxon>
        <taxon>Ooceraea</taxon>
    </lineage>
</organism>
<dbReference type="Gene3D" id="2.40.70.10">
    <property type="entry name" value="Acid Proteases"/>
    <property type="match status" value="1"/>
</dbReference>
<dbReference type="Proteomes" id="UP000279307">
    <property type="component" value="Chromosome 12"/>
</dbReference>
<evidence type="ECO:0000313" key="2">
    <source>
        <dbReference type="EMBL" id="RLU16026.1"/>
    </source>
</evidence>
<accession>A0A3L8D712</accession>
<reference evidence="2 3" key="1">
    <citation type="journal article" date="2018" name="Genome Res.">
        <title>The genomic architecture and molecular evolution of ant odorant receptors.</title>
        <authorList>
            <person name="McKenzie S.K."/>
            <person name="Kronauer D.J.C."/>
        </authorList>
    </citation>
    <scope>NUCLEOTIDE SEQUENCE [LARGE SCALE GENOMIC DNA]</scope>
    <source>
        <strain evidence="2">Clonal line C1</strain>
    </source>
</reference>
<dbReference type="Pfam" id="PF13650">
    <property type="entry name" value="Asp_protease_2"/>
    <property type="match status" value="1"/>
</dbReference>
<dbReference type="AlphaFoldDB" id="A0A3L8D712"/>
<gene>
    <name evidence="2" type="ORF">DMN91_011784</name>
</gene>
<feature type="region of interest" description="Disordered" evidence="1">
    <location>
        <begin position="19"/>
        <end position="44"/>
    </location>
</feature>